<evidence type="ECO:0000256" key="1">
    <source>
        <dbReference type="ARBA" id="ARBA00000085"/>
    </source>
</evidence>
<dbReference type="AlphaFoldDB" id="A3U567"/>
<feature type="domain" description="Histidine kinase/HSP90-like ATPase" evidence="11">
    <location>
        <begin position="574"/>
        <end position="668"/>
    </location>
</feature>
<evidence type="ECO:0000256" key="3">
    <source>
        <dbReference type="ARBA" id="ARBA00022553"/>
    </source>
</evidence>
<keyword evidence="5" id="KW-0547">Nucleotide-binding</keyword>
<protein>
    <recommendedName>
        <fullName evidence="2">histidine kinase</fullName>
        <ecNumber evidence="2">2.7.13.3</ecNumber>
    </recommendedName>
</protein>
<dbReference type="GO" id="GO:0000155">
    <property type="term" value="F:phosphorelay sensor kinase activity"/>
    <property type="evidence" value="ECO:0007669"/>
    <property type="project" value="InterPro"/>
</dbReference>
<keyword evidence="3" id="KW-0597">Phosphoprotein</keyword>
<dbReference type="Gene3D" id="3.30.565.10">
    <property type="entry name" value="Histidine kinase-like ATPase, C-terminal domain"/>
    <property type="match status" value="1"/>
</dbReference>
<keyword evidence="9" id="KW-1133">Transmembrane helix</keyword>
<proteinExistence type="predicted"/>
<name>A3U567_CROAH</name>
<keyword evidence="8" id="KW-0902">Two-component regulatory system</keyword>
<evidence type="ECO:0000256" key="4">
    <source>
        <dbReference type="ARBA" id="ARBA00022679"/>
    </source>
</evidence>
<keyword evidence="6 12" id="KW-0418">Kinase</keyword>
<dbReference type="eggNOG" id="COG4585">
    <property type="taxonomic scope" value="Bacteria"/>
</dbReference>
<dbReference type="eggNOG" id="COG0457">
    <property type="taxonomic scope" value="Bacteria"/>
</dbReference>
<dbReference type="InterPro" id="IPR011990">
    <property type="entry name" value="TPR-like_helical_dom_sf"/>
</dbReference>
<dbReference type="SUPFAM" id="SSF55874">
    <property type="entry name" value="ATPase domain of HSP90 chaperone/DNA topoisomerase II/histidine kinase"/>
    <property type="match status" value="1"/>
</dbReference>
<reference evidence="12 13" key="1">
    <citation type="journal article" date="2010" name="J. Bacteriol.">
        <title>The complete genome sequence of Croceibacter atlanticus HTCC2559T.</title>
        <authorList>
            <person name="Oh H.M."/>
            <person name="Kang I."/>
            <person name="Ferriera S."/>
            <person name="Giovannoni S.J."/>
            <person name="Cho J.C."/>
        </authorList>
    </citation>
    <scope>NUCLEOTIDE SEQUENCE [LARGE SCALE GENOMIC DNA]</scope>
    <source>
        <strain evidence="13">ATCC BAA-628 / HTCC2559 / KCTC 12090</strain>
    </source>
</reference>
<evidence type="ECO:0000256" key="2">
    <source>
        <dbReference type="ARBA" id="ARBA00012438"/>
    </source>
</evidence>
<evidence type="ECO:0000256" key="10">
    <source>
        <dbReference type="SAM" id="SignalP"/>
    </source>
</evidence>
<dbReference type="EMBL" id="CP002046">
    <property type="protein sequence ID" value="EAP87384.1"/>
    <property type="molecule type" value="Genomic_DNA"/>
</dbReference>
<evidence type="ECO:0000259" key="11">
    <source>
        <dbReference type="SMART" id="SM00387"/>
    </source>
</evidence>
<dbReference type="SMART" id="SM00387">
    <property type="entry name" value="HATPase_c"/>
    <property type="match status" value="1"/>
</dbReference>
<dbReference type="SUPFAM" id="SSF48452">
    <property type="entry name" value="TPR-like"/>
    <property type="match status" value="2"/>
</dbReference>
<dbReference type="OrthoDB" id="9778366at2"/>
<evidence type="ECO:0000313" key="13">
    <source>
        <dbReference type="Proteomes" id="UP000002297"/>
    </source>
</evidence>
<dbReference type="KEGG" id="cat:CA2559_01475"/>
<feature type="signal peptide" evidence="10">
    <location>
        <begin position="1"/>
        <end position="22"/>
    </location>
</feature>
<dbReference type="GeneID" id="89452096"/>
<dbReference type="EC" id="2.7.13.3" evidence="2"/>
<evidence type="ECO:0000256" key="7">
    <source>
        <dbReference type="ARBA" id="ARBA00022840"/>
    </source>
</evidence>
<gene>
    <name evidence="12" type="ordered locus">CA2559_01475</name>
</gene>
<keyword evidence="13" id="KW-1185">Reference proteome</keyword>
<evidence type="ECO:0000256" key="8">
    <source>
        <dbReference type="ARBA" id="ARBA00023012"/>
    </source>
</evidence>
<keyword evidence="10" id="KW-0732">Signal</keyword>
<dbReference type="Pfam" id="PF07730">
    <property type="entry name" value="HisKA_3"/>
    <property type="match status" value="1"/>
</dbReference>
<dbReference type="PANTHER" id="PTHR24421">
    <property type="entry name" value="NITRATE/NITRITE SENSOR PROTEIN NARX-RELATED"/>
    <property type="match status" value="1"/>
</dbReference>
<evidence type="ECO:0000256" key="6">
    <source>
        <dbReference type="ARBA" id="ARBA00022777"/>
    </source>
</evidence>
<dbReference type="InterPro" id="IPR036890">
    <property type="entry name" value="HATPase_C_sf"/>
</dbReference>
<dbReference type="Proteomes" id="UP000002297">
    <property type="component" value="Chromosome"/>
</dbReference>
<organism evidence="12 13">
    <name type="scientific">Croceibacter atlanticus (strain ATCC BAA-628 / JCM 21780 / CIP 108009 / IAM 15332 / KCTC 12090 / HTCC2559)</name>
    <dbReference type="NCBI Taxonomy" id="216432"/>
    <lineage>
        <taxon>Bacteria</taxon>
        <taxon>Pseudomonadati</taxon>
        <taxon>Bacteroidota</taxon>
        <taxon>Flavobacteriia</taxon>
        <taxon>Flavobacteriales</taxon>
        <taxon>Flavobacteriaceae</taxon>
        <taxon>Croceibacter</taxon>
    </lineage>
</organism>
<keyword evidence="9" id="KW-0812">Transmembrane</keyword>
<dbReference type="HOGENOM" id="CLU_000445_106_1_10"/>
<dbReference type="InterPro" id="IPR011712">
    <property type="entry name" value="Sig_transdc_His_kin_sub3_dim/P"/>
</dbReference>
<dbReference type="InterPro" id="IPR050482">
    <property type="entry name" value="Sensor_HK_TwoCompSys"/>
</dbReference>
<dbReference type="CDD" id="cd16917">
    <property type="entry name" value="HATPase_UhpB-NarQ-NarX-like"/>
    <property type="match status" value="1"/>
</dbReference>
<dbReference type="STRING" id="216432.CA2559_01475"/>
<dbReference type="RefSeq" id="WP_013186062.1">
    <property type="nucleotide sequence ID" value="NC_014230.1"/>
</dbReference>
<dbReference type="PANTHER" id="PTHR24421:SF10">
    <property type="entry name" value="NITRATE_NITRITE SENSOR PROTEIN NARQ"/>
    <property type="match status" value="1"/>
</dbReference>
<sequence>MKNFLWYILVLLSFLNSSAQQANLNDSFALKLSETRNVDEHFVMSEDKFGVFHLDSIKKYSRVYINLERYDEALVYSNVLSNFYIYKTLQHKEAFKTLNNFEKHLANVTIPSEIGKYYVAYSEAAGYLEQLQNAVLLSKQGITYLEKVKDSSLYEYGYLYLKSAENLSKLNEISESAEHFEKASALFIHQKDTLFYLWSQNGLATLFGRNGLNDQAKKARQVIYEQGPKIGEEQVVAMAHLQAGVEAVFLDDHEELYHYREALKFKNEKSDIQEIVSVLVLSYASEAYARANKIDTAKVYLRRLNKIMEGKSFNSQLKTNYDFAKAYIALSENRLQDAERIGLELVKHIQNSKDAGLSLKINSLLSIIYERKGNNAKALEYYKVYSKVNDSIKTASTRNRFAYVQTQFETAKKDLEIETQKQNIELLDSENKVKSQWIIFGGLGLLGAFCLVVIIRSRNFAKKEKQQQEQYSQELIEAGEAERTRVARELHDSVGQKLMLLTRQTKTFGDTPMLTLANTTLEELRSISRGLHPSILNRLGLTSAITSLVNETDANTDIFFTNDIENIDHKISEDQALHIYRIIQEALGNIVKHSKSPSASVKVFNKDKTIVVLIKDNGIGFSTANKLLTSNSLGMKTLFERAKIIKGILTINSEPQKGTTISLTIPVK</sequence>
<feature type="transmembrane region" description="Helical" evidence="9">
    <location>
        <begin position="437"/>
        <end position="455"/>
    </location>
</feature>
<keyword evidence="7" id="KW-0067">ATP-binding</keyword>
<accession>A3U567</accession>
<evidence type="ECO:0000256" key="9">
    <source>
        <dbReference type="SAM" id="Phobius"/>
    </source>
</evidence>
<feature type="chain" id="PRO_5002660219" description="histidine kinase" evidence="10">
    <location>
        <begin position="23"/>
        <end position="668"/>
    </location>
</feature>
<dbReference type="InterPro" id="IPR003594">
    <property type="entry name" value="HATPase_dom"/>
</dbReference>
<dbReference type="GO" id="GO:0005524">
    <property type="term" value="F:ATP binding"/>
    <property type="evidence" value="ECO:0007669"/>
    <property type="project" value="UniProtKB-KW"/>
</dbReference>
<dbReference type="Pfam" id="PF02518">
    <property type="entry name" value="HATPase_c"/>
    <property type="match status" value="1"/>
</dbReference>
<comment type="catalytic activity">
    <reaction evidence="1">
        <text>ATP + protein L-histidine = ADP + protein N-phospho-L-histidine.</text>
        <dbReference type="EC" id="2.7.13.3"/>
    </reaction>
</comment>
<dbReference type="GO" id="GO:0016020">
    <property type="term" value="C:membrane"/>
    <property type="evidence" value="ECO:0007669"/>
    <property type="project" value="InterPro"/>
</dbReference>
<keyword evidence="9" id="KW-0472">Membrane</keyword>
<keyword evidence="4" id="KW-0808">Transferase</keyword>
<dbReference type="Gene3D" id="1.25.40.10">
    <property type="entry name" value="Tetratricopeptide repeat domain"/>
    <property type="match status" value="1"/>
</dbReference>
<dbReference type="GO" id="GO:0046983">
    <property type="term" value="F:protein dimerization activity"/>
    <property type="evidence" value="ECO:0007669"/>
    <property type="project" value="InterPro"/>
</dbReference>
<evidence type="ECO:0000256" key="5">
    <source>
        <dbReference type="ARBA" id="ARBA00022741"/>
    </source>
</evidence>
<evidence type="ECO:0000313" key="12">
    <source>
        <dbReference type="EMBL" id="EAP87384.1"/>
    </source>
</evidence>
<dbReference type="Gene3D" id="1.20.5.1930">
    <property type="match status" value="1"/>
</dbReference>